<keyword evidence="1" id="KW-0812">Transmembrane</keyword>
<protein>
    <submittedName>
        <fullName evidence="2">Uncharacterized protein</fullName>
    </submittedName>
</protein>
<keyword evidence="1" id="KW-1133">Transmembrane helix</keyword>
<evidence type="ECO:0000256" key="1">
    <source>
        <dbReference type="SAM" id="Phobius"/>
    </source>
</evidence>
<proteinExistence type="predicted"/>
<dbReference type="EMBL" id="CP060412">
    <property type="protein sequence ID" value="QNK01695.1"/>
    <property type="molecule type" value="Genomic_DNA"/>
</dbReference>
<dbReference type="AlphaFoldDB" id="A0A7G8Q4I7"/>
<evidence type="ECO:0000313" key="3">
    <source>
        <dbReference type="Proteomes" id="UP000515873"/>
    </source>
</evidence>
<keyword evidence="3" id="KW-1185">Reference proteome</keyword>
<reference evidence="2 3" key="1">
    <citation type="submission" date="2020-08" db="EMBL/GenBank/DDBJ databases">
        <title>Dyella sp. G9 isolated from forest soil.</title>
        <authorList>
            <person name="Fu J."/>
            <person name="Qiu L."/>
        </authorList>
    </citation>
    <scope>NUCLEOTIDE SEQUENCE [LARGE SCALE GENOMIC DNA]</scope>
    <source>
        <strain evidence="2 3">G9</strain>
    </source>
</reference>
<name>A0A7G8Q4I7_9GAMM</name>
<dbReference type="Proteomes" id="UP000515873">
    <property type="component" value="Chromosome"/>
</dbReference>
<gene>
    <name evidence="2" type="ORF">H8F01_00500</name>
</gene>
<dbReference type="KEGG" id="dtl:H8F01_00500"/>
<sequence>MNVIAHQYAGIPIEAGMTRFQATGDVYRMAQGWKPAKKGGANLLDVVLLSLYLILALCVLMNTSEVDAMMAVGGVIGLVMWIGLIVFMHRHESRTAK</sequence>
<feature type="transmembrane region" description="Helical" evidence="1">
    <location>
        <begin position="43"/>
        <end position="62"/>
    </location>
</feature>
<feature type="transmembrane region" description="Helical" evidence="1">
    <location>
        <begin position="68"/>
        <end position="88"/>
    </location>
</feature>
<organism evidence="2 3">
    <name type="scientific">Dyella telluris</name>
    <dbReference type="NCBI Taxonomy" id="2763498"/>
    <lineage>
        <taxon>Bacteria</taxon>
        <taxon>Pseudomonadati</taxon>
        <taxon>Pseudomonadota</taxon>
        <taxon>Gammaproteobacteria</taxon>
        <taxon>Lysobacterales</taxon>
        <taxon>Rhodanobacteraceae</taxon>
        <taxon>Dyella</taxon>
    </lineage>
</organism>
<evidence type="ECO:0000313" key="2">
    <source>
        <dbReference type="EMBL" id="QNK01695.1"/>
    </source>
</evidence>
<keyword evidence="1" id="KW-0472">Membrane</keyword>
<dbReference type="RefSeq" id="WP_187057154.1">
    <property type="nucleotide sequence ID" value="NZ_CP060412.1"/>
</dbReference>
<accession>A0A7G8Q4I7</accession>